<reference evidence="4 5" key="1">
    <citation type="submission" date="2019-09" db="EMBL/GenBank/DDBJ databases">
        <title>Bird 10,000 Genomes (B10K) Project - Family phase.</title>
        <authorList>
            <person name="Zhang G."/>
        </authorList>
    </citation>
    <scope>NUCLEOTIDE SEQUENCE [LARGE SCALE GENOMIC DNA]</scope>
    <source>
        <strain evidence="4">B10K-MSB-04</strain>
    </source>
</reference>
<accession>A0A7K7AD85</accession>
<gene>
    <name evidence="4" type="primary">Tf26</name>
    <name evidence="4" type="ORF">NOTPEN_R06947</name>
</gene>
<dbReference type="InterPro" id="IPR000477">
    <property type="entry name" value="RT_dom"/>
</dbReference>
<keyword evidence="5" id="KW-1185">Reference proteome</keyword>
<comment type="caution">
    <text evidence="4">The sequence shown here is derived from an EMBL/GenBank/DDBJ whole genome shotgun (WGS) entry which is preliminary data.</text>
</comment>
<feature type="non-terminal residue" evidence="4">
    <location>
        <position position="228"/>
    </location>
</feature>
<dbReference type="InterPro" id="IPR043502">
    <property type="entry name" value="DNA/RNA_pol_sf"/>
</dbReference>
<sequence>AILDMKDMFFMVSLDDKDNPQFAFTWVGVKYTFNQPPQGYKHSPTIAHNALVKLLVTVKKPPEICIYQYIDDILIGGSDKESVRETAQTIWHLLTNHGLQVIPPECRPLHPAWWTPSKCQGPAQEVQFLGSLCVSGVVAVPDDTLMEIEKGCLPQNKKELQQLQQLIGTLGYWRKHVPGFSVIAHPLFDLLRKNKLWDWTPTHAEAIRTLKDEQVINQRLGPLNPADP</sequence>
<evidence type="ECO:0000256" key="2">
    <source>
        <dbReference type="ARBA" id="ARBA00012180"/>
    </source>
</evidence>
<dbReference type="PROSITE" id="PS50878">
    <property type="entry name" value="RT_POL"/>
    <property type="match status" value="1"/>
</dbReference>
<dbReference type="GO" id="GO:0004523">
    <property type="term" value="F:RNA-DNA hybrid ribonuclease activity"/>
    <property type="evidence" value="ECO:0007669"/>
    <property type="project" value="UniProtKB-EC"/>
</dbReference>
<dbReference type="Gene3D" id="3.30.70.270">
    <property type="match status" value="2"/>
</dbReference>
<dbReference type="PANTHER" id="PTHR33064">
    <property type="entry name" value="POL PROTEIN"/>
    <property type="match status" value="1"/>
</dbReference>
<dbReference type="AlphaFoldDB" id="A0A7K7AD85"/>
<dbReference type="EC" id="3.1.26.4" evidence="2"/>
<feature type="non-terminal residue" evidence="4">
    <location>
        <position position="1"/>
    </location>
</feature>
<proteinExistence type="inferred from homology"/>
<evidence type="ECO:0000313" key="4">
    <source>
        <dbReference type="EMBL" id="NWX94115.1"/>
    </source>
</evidence>
<dbReference type="EMBL" id="VZSG01001892">
    <property type="protein sequence ID" value="NWX94115.1"/>
    <property type="molecule type" value="Genomic_DNA"/>
</dbReference>
<comment type="similarity">
    <text evidence="1">Belongs to the beta type-B retroviral polymerase family. HERV class-II K(HML-2) pol subfamily.</text>
</comment>
<dbReference type="SUPFAM" id="SSF56672">
    <property type="entry name" value="DNA/RNA polymerases"/>
    <property type="match status" value="1"/>
</dbReference>
<evidence type="ECO:0000313" key="5">
    <source>
        <dbReference type="Proteomes" id="UP000538817"/>
    </source>
</evidence>
<evidence type="ECO:0000259" key="3">
    <source>
        <dbReference type="PROSITE" id="PS50878"/>
    </source>
</evidence>
<protein>
    <recommendedName>
        <fullName evidence="2">ribonuclease H</fullName>
        <ecNumber evidence="2">3.1.26.4</ecNumber>
    </recommendedName>
</protein>
<name>A0A7K7AD85_9AVES</name>
<organism evidence="4 5">
    <name type="scientific">Nothoprocta pentlandii</name>
    <dbReference type="NCBI Taxonomy" id="2585814"/>
    <lineage>
        <taxon>Eukaryota</taxon>
        <taxon>Metazoa</taxon>
        <taxon>Chordata</taxon>
        <taxon>Craniata</taxon>
        <taxon>Vertebrata</taxon>
        <taxon>Euteleostomi</taxon>
        <taxon>Archelosauria</taxon>
        <taxon>Archosauria</taxon>
        <taxon>Dinosauria</taxon>
        <taxon>Saurischia</taxon>
        <taxon>Theropoda</taxon>
        <taxon>Coelurosauria</taxon>
        <taxon>Aves</taxon>
        <taxon>Palaeognathae</taxon>
        <taxon>Tinamiformes</taxon>
        <taxon>Tinamidae</taxon>
        <taxon>Nothoprocta</taxon>
    </lineage>
</organism>
<dbReference type="InterPro" id="IPR051320">
    <property type="entry name" value="Viral_Replic_Matur_Polypro"/>
</dbReference>
<feature type="domain" description="Reverse transcriptase" evidence="3">
    <location>
        <begin position="1"/>
        <end position="133"/>
    </location>
</feature>
<evidence type="ECO:0000256" key="1">
    <source>
        <dbReference type="ARBA" id="ARBA00010879"/>
    </source>
</evidence>
<dbReference type="Pfam" id="PF00078">
    <property type="entry name" value="RVT_1"/>
    <property type="match status" value="1"/>
</dbReference>
<dbReference type="Proteomes" id="UP000538817">
    <property type="component" value="Unassembled WGS sequence"/>
</dbReference>
<dbReference type="PANTHER" id="PTHR33064:SF37">
    <property type="entry name" value="RIBONUCLEASE H"/>
    <property type="match status" value="1"/>
</dbReference>
<dbReference type="InterPro" id="IPR043128">
    <property type="entry name" value="Rev_trsase/Diguanyl_cyclase"/>
</dbReference>